<gene>
    <name evidence="2" type="ORF">DEE74_17850</name>
</gene>
<reference evidence="2" key="1">
    <citation type="submission" date="2018-06" db="EMBL/GenBank/DDBJ databases">
        <authorList>
            <person name="O'Rourke A."/>
        </authorList>
    </citation>
    <scope>NUCLEOTIDE SEQUENCE</scope>
    <source>
        <strain evidence="2">132550021-3</strain>
    </source>
</reference>
<organism evidence="2 3">
    <name type="scientific">Ralstonia pickettii</name>
    <name type="common">Burkholderia pickettii</name>
    <dbReference type="NCBI Taxonomy" id="329"/>
    <lineage>
        <taxon>Bacteria</taxon>
        <taxon>Pseudomonadati</taxon>
        <taxon>Pseudomonadota</taxon>
        <taxon>Betaproteobacteria</taxon>
        <taxon>Burkholderiales</taxon>
        <taxon>Burkholderiaceae</taxon>
        <taxon>Ralstonia</taxon>
    </lineage>
</organism>
<dbReference type="EMBL" id="QGBI01000017">
    <property type="protein sequence ID" value="MBX3891729.1"/>
    <property type="molecule type" value="Genomic_DNA"/>
</dbReference>
<proteinExistence type="predicted"/>
<sequence>MTAKRIIEIYSAGCPACHEAIDLVTSITCSSCEVVVRDMNDINVVKEAKRLGIHRVPAIIVDGKLAACCCGAAVDEAMLRGAGIGTPL</sequence>
<dbReference type="Gene3D" id="3.40.30.10">
    <property type="entry name" value="Glutaredoxin"/>
    <property type="match status" value="1"/>
</dbReference>
<dbReference type="AlphaFoldDB" id="A0A9Q2BZK0"/>
<evidence type="ECO:0000313" key="2">
    <source>
        <dbReference type="EMBL" id="MBX3891729.1"/>
    </source>
</evidence>
<protein>
    <submittedName>
        <fullName evidence="2">Thioredoxin family protein</fullName>
    </submittedName>
</protein>
<evidence type="ECO:0000259" key="1">
    <source>
        <dbReference type="Pfam" id="PF13192"/>
    </source>
</evidence>
<dbReference type="SUPFAM" id="SSF52833">
    <property type="entry name" value="Thioredoxin-like"/>
    <property type="match status" value="1"/>
</dbReference>
<name>A0A9Q2BZK0_RALPI</name>
<dbReference type="InterPro" id="IPR036249">
    <property type="entry name" value="Thioredoxin-like_sf"/>
</dbReference>
<accession>A0A9Q2BZK0</accession>
<evidence type="ECO:0000313" key="3">
    <source>
        <dbReference type="Proteomes" id="UP001199322"/>
    </source>
</evidence>
<dbReference type="RefSeq" id="WP_024973567.1">
    <property type="nucleotide sequence ID" value="NZ_JACBXL010000008.1"/>
</dbReference>
<dbReference type="Pfam" id="PF13192">
    <property type="entry name" value="Thioredoxin_3"/>
    <property type="match status" value="1"/>
</dbReference>
<dbReference type="InterPro" id="IPR012336">
    <property type="entry name" value="Thioredoxin-like_fold"/>
</dbReference>
<comment type="caution">
    <text evidence="2">The sequence shown here is derived from an EMBL/GenBank/DDBJ whole genome shotgun (WGS) entry which is preliminary data.</text>
</comment>
<dbReference type="Proteomes" id="UP001199322">
    <property type="component" value="Unassembled WGS sequence"/>
</dbReference>
<feature type="domain" description="Thioredoxin-like fold" evidence="1">
    <location>
        <begin position="7"/>
        <end position="66"/>
    </location>
</feature>